<evidence type="ECO:0000313" key="11">
    <source>
        <dbReference type="Proteomes" id="UP001560573"/>
    </source>
</evidence>
<proteinExistence type="inferred from homology"/>
<feature type="domain" description="TonB-dependent receptor plug" evidence="9">
    <location>
        <begin position="120"/>
        <end position="243"/>
    </location>
</feature>
<gene>
    <name evidence="10" type="ORF">QTN47_15120</name>
</gene>
<dbReference type="SUPFAM" id="SSF56935">
    <property type="entry name" value="Porins"/>
    <property type="match status" value="1"/>
</dbReference>
<dbReference type="Pfam" id="PF07715">
    <property type="entry name" value="Plug"/>
    <property type="match status" value="1"/>
</dbReference>
<name>A0ABV3ZG67_9BACT</name>
<dbReference type="Gene3D" id="2.170.130.10">
    <property type="entry name" value="TonB-dependent receptor, plug domain"/>
    <property type="match status" value="1"/>
</dbReference>
<evidence type="ECO:0000256" key="7">
    <source>
        <dbReference type="PROSITE-ProRule" id="PRU01360"/>
    </source>
</evidence>
<dbReference type="RefSeq" id="WP_369330247.1">
    <property type="nucleotide sequence ID" value="NZ_JAULBC010000005.1"/>
</dbReference>
<dbReference type="InterPro" id="IPR037066">
    <property type="entry name" value="Plug_dom_sf"/>
</dbReference>
<comment type="similarity">
    <text evidence="7">Belongs to the TonB-dependent receptor family.</text>
</comment>
<protein>
    <submittedName>
        <fullName evidence="10">SusC/RagA family TonB-linked outer membrane protein</fullName>
    </submittedName>
</protein>
<dbReference type="Pfam" id="PF13715">
    <property type="entry name" value="CarbopepD_reg_2"/>
    <property type="match status" value="1"/>
</dbReference>
<keyword evidence="4 7" id="KW-0812">Transmembrane</keyword>
<comment type="caution">
    <text evidence="10">The sequence shown here is derived from an EMBL/GenBank/DDBJ whole genome shotgun (WGS) entry which is preliminary data.</text>
</comment>
<dbReference type="NCBIfam" id="TIGR04057">
    <property type="entry name" value="SusC_RagA_signa"/>
    <property type="match status" value="1"/>
</dbReference>
<accession>A0ABV3ZG67</accession>
<evidence type="ECO:0000313" key="10">
    <source>
        <dbReference type="EMBL" id="MEX6688837.1"/>
    </source>
</evidence>
<keyword evidence="6 7" id="KW-0998">Cell outer membrane</keyword>
<dbReference type="Gene3D" id="2.60.40.1120">
    <property type="entry name" value="Carboxypeptidase-like, regulatory domain"/>
    <property type="match status" value="1"/>
</dbReference>
<dbReference type="EMBL" id="JAULBC010000005">
    <property type="protein sequence ID" value="MEX6688837.1"/>
    <property type="molecule type" value="Genomic_DNA"/>
</dbReference>
<dbReference type="InterPro" id="IPR008969">
    <property type="entry name" value="CarboxyPept-like_regulatory"/>
</dbReference>
<organism evidence="10 11">
    <name type="scientific">Danxiaibacter flavus</name>
    <dbReference type="NCBI Taxonomy" id="3049108"/>
    <lineage>
        <taxon>Bacteria</taxon>
        <taxon>Pseudomonadati</taxon>
        <taxon>Bacteroidota</taxon>
        <taxon>Chitinophagia</taxon>
        <taxon>Chitinophagales</taxon>
        <taxon>Chitinophagaceae</taxon>
        <taxon>Danxiaibacter</taxon>
    </lineage>
</organism>
<dbReference type="InterPro" id="IPR023996">
    <property type="entry name" value="TonB-dep_OMP_SusC/RagA"/>
</dbReference>
<dbReference type="InterPro" id="IPR012910">
    <property type="entry name" value="Plug_dom"/>
</dbReference>
<dbReference type="NCBIfam" id="TIGR04056">
    <property type="entry name" value="OMP_RagA_SusC"/>
    <property type="match status" value="1"/>
</dbReference>
<reference evidence="10 11" key="1">
    <citation type="submission" date="2023-07" db="EMBL/GenBank/DDBJ databases">
        <authorList>
            <person name="Lian W.-H."/>
        </authorList>
    </citation>
    <scope>NUCLEOTIDE SEQUENCE [LARGE SCALE GENOMIC DNA]</scope>
    <source>
        <strain evidence="10 11">SYSU DXS3180</strain>
    </source>
</reference>
<dbReference type="SUPFAM" id="SSF49464">
    <property type="entry name" value="Carboxypeptidase regulatory domain-like"/>
    <property type="match status" value="1"/>
</dbReference>
<evidence type="ECO:0000256" key="6">
    <source>
        <dbReference type="ARBA" id="ARBA00023237"/>
    </source>
</evidence>
<evidence type="ECO:0000256" key="4">
    <source>
        <dbReference type="ARBA" id="ARBA00022692"/>
    </source>
</evidence>
<evidence type="ECO:0000256" key="2">
    <source>
        <dbReference type="ARBA" id="ARBA00022448"/>
    </source>
</evidence>
<comment type="subcellular location">
    <subcellularLocation>
        <location evidence="1 7">Cell outer membrane</location>
        <topology evidence="1 7">Multi-pass membrane protein</topology>
    </subcellularLocation>
</comment>
<keyword evidence="11" id="KW-1185">Reference proteome</keyword>
<evidence type="ECO:0000256" key="8">
    <source>
        <dbReference type="SAM" id="SignalP"/>
    </source>
</evidence>
<keyword evidence="3 7" id="KW-1134">Transmembrane beta strand</keyword>
<dbReference type="Gene3D" id="2.40.170.20">
    <property type="entry name" value="TonB-dependent receptor, beta-barrel domain"/>
    <property type="match status" value="1"/>
</dbReference>
<dbReference type="InterPro" id="IPR023997">
    <property type="entry name" value="TonB-dep_OMP_SusC/RagA_CS"/>
</dbReference>
<keyword evidence="8" id="KW-0732">Signal</keyword>
<evidence type="ECO:0000259" key="9">
    <source>
        <dbReference type="Pfam" id="PF07715"/>
    </source>
</evidence>
<feature type="chain" id="PRO_5045139665" evidence="8">
    <location>
        <begin position="24"/>
        <end position="1112"/>
    </location>
</feature>
<evidence type="ECO:0000256" key="5">
    <source>
        <dbReference type="ARBA" id="ARBA00023136"/>
    </source>
</evidence>
<dbReference type="InterPro" id="IPR039426">
    <property type="entry name" value="TonB-dep_rcpt-like"/>
</dbReference>
<evidence type="ECO:0000256" key="3">
    <source>
        <dbReference type="ARBA" id="ARBA00022452"/>
    </source>
</evidence>
<dbReference type="Proteomes" id="UP001560573">
    <property type="component" value="Unassembled WGS sequence"/>
</dbReference>
<keyword evidence="5 7" id="KW-0472">Membrane</keyword>
<dbReference type="InterPro" id="IPR036942">
    <property type="entry name" value="Beta-barrel_TonB_sf"/>
</dbReference>
<keyword evidence="2 7" id="KW-0813">Transport</keyword>
<evidence type="ECO:0000256" key="1">
    <source>
        <dbReference type="ARBA" id="ARBA00004571"/>
    </source>
</evidence>
<dbReference type="PROSITE" id="PS52016">
    <property type="entry name" value="TONB_DEPENDENT_REC_3"/>
    <property type="match status" value="1"/>
</dbReference>
<sequence length="1112" mass="120779">MKTKTTRLLLFMLLCIGSMFAYGQEKMTVAGTVRDSAGNGLESATINEKGTSNRVATDKSGSFTLKVKPGAVLVVSYVGYSNKEIPATSSMQITLLTGAQDAGAEVVVTALGIKKEAKALGYAVSKIDNDRIMASGTPSNALQALYGAAPGVQVAATAAGPSGGMKINIRNAVSFDQNSSTRPLIVVDGVPIHDQNTQMGYGATDRDNGTGINDINPDDIASFEILKGAKASVLYGSEGANGVVLITTKSGAKGKGLGVAGSFTTTWDRAAFLPKLQNEYGTGSSPSNARNDAQGYYIDANGKRALATSLGDGYGAAAFGPHFDPSVKLVWWDGVERPWEAQTKNIYNDLYQTGHQNTANVAVSGGNDQGQIRFSYTNMNMTPIRPGSEYAKNTFSLNTSYKLNDNITLKYTGNFYSSKNVNAANLNTMNGEGQQANIGAYSADINVGLLKSHMVTPDGYNYFASPQRRNLISNGRQAVVGFLWDQLENQSTFTRTHNIQSLTADIKLTKIFSATVMGGMDYSTERNVYKGKLLDPQLTGPNSGFMYSDVTNIYKNTYGQGMLNFNTKINADFDLSGFVGGAIRRNYTEGKGASVNGYGQLVIPNYFSFNNLPLGVQPQYQFNNGEDMLYSLLASAQMAWRNQLFIEAQARQDWSSILPPNNNSYFYPGLSASWILSQSLKLPAVVDYAKVRASWADVGRPGPRYFSNVNYATSQTGGGYVLTPPSDLPPMDANGIPNLKPERKREYELGLETYLFKNRRLGVDFSYYRSNIYDQIMAVAAPPGMGVKNIRMNAGEVTNRGWELAIKTKPIYTKDFKWDVNLMFASGKTYVEKLDGKLQSLTLWNAFNSVNAVANVGQQYGMLYLTKSNYTYNNPNDPKDPNNGKKVVNSAGSSYDYQSTAKLIGKTIPDVTGGFFTSFSYKNFRVLANMDYQFGATFLSGSETYMMAAGVLKESLKYRDAAHGGADYYLDASSAKVAGVNPNGGATFHDGVILDGVAKDGTKNTKVVSAENYYYDSYFSNGFFPEDRIYKSDYIALRNVALDYTLNPRFAQKVFMSNLVISVFANNVAYLYKAAPNSIPESTNGTGWGVGSYGTTALPTQRSIGFSIKAKF</sequence>
<feature type="signal peptide" evidence="8">
    <location>
        <begin position="1"/>
        <end position="23"/>
    </location>
</feature>